<comment type="caution">
    <text evidence="5">The sequence shown here is derived from an EMBL/GenBank/DDBJ whole genome shotgun (WGS) entry which is preliminary data.</text>
</comment>
<dbReference type="InterPro" id="IPR002855">
    <property type="entry name" value="PPS/PS"/>
</dbReference>
<keyword evidence="2" id="KW-0547">Nucleotide-binding</keyword>
<proteinExistence type="predicted"/>
<keyword evidence="1" id="KW-0436">Ligase</keyword>
<dbReference type="GO" id="GO:0015937">
    <property type="term" value="P:coenzyme A biosynthetic process"/>
    <property type="evidence" value="ECO:0007669"/>
    <property type="project" value="UniProtKB-KW"/>
</dbReference>
<dbReference type="GO" id="GO:0016874">
    <property type="term" value="F:ligase activity"/>
    <property type="evidence" value="ECO:0007669"/>
    <property type="project" value="UniProtKB-KW"/>
</dbReference>
<dbReference type="Gene3D" id="3.40.50.12640">
    <property type="entry name" value="Phosphopantoate/pantothenate synthetase"/>
    <property type="match status" value="1"/>
</dbReference>
<evidence type="ECO:0000313" key="5">
    <source>
        <dbReference type="EMBL" id="HIH09029.1"/>
    </source>
</evidence>
<reference evidence="6" key="3">
    <citation type="submission" date="2021-05" db="EMBL/GenBank/DDBJ databases">
        <title>Protein family content uncovers lineage relationships and bacterial pathway maintenance mechanisms in DPANN archaea.</title>
        <authorList>
            <person name="Castelle C.J."/>
            <person name="Meheust R."/>
            <person name="Jaffe A.L."/>
            <person name="Seitz K."/>
            <person name="Gong X."/>
            <person name="Baker B.J."/>
            <person name="Banfield J.F."/>
        </authorList>
    </citation>
    <scope>NUCLEOTIDE SEQUENCE</scope>
    <source>
        <strain evidence="6">RIFCSPHIGHO2_01_FULL_GW2011_AR10_43_9</strain>
    </source>
</reference>
<evidence type="ECO:0000256" key="4">
    <source>
        <dbReference type="ARBA" id="ARBA00022993"/>
    </source>
</evidence>
<evidence type="ECO:0000256" key="1">
    <source>
        <dbReference type="ARBA" id="ARBA00022598"/>
    </source>
</evidence>
<dbReference type="NCBIfam" id="NF010324">
    <property type="entry name" value="PRK13761.1"/>
    <property type="match status" value="1"/>
</dbReference>
<reference evidence="5" key="1">
    <citation type="journal article" date="2020" name="bioRxiv">
        <title>A rank-normalized archaeal taxonomy based on genome phylogeny resolves widespread incomplete and uneven classifications.</title>
        <authorList>
            <person name="Rinke C."/>
            <person name="Chuvochina M."/>
            <person name="Mussig A.J."/>
            <person name="Chaumeil P.-A."/>
            <person name="Waite D.W."/>
            <person name="Whitman W.B."/>
            <person name="Parks D.H."/>
            <person name="Hugenholtz P."/>
        </authorList>
    </citation>
    <scope>NUCLEOTIDE SEQUENCE</scope>
    <source>
        <strain evidence="5">UBA10011</strain>
    </source>
</reference>
<dbReference type="Pfam" id="PF02006">
    <property type="entry name" value="PPS_PS"/>
    <property type="match status" value="1"/>
</dbReference>
<evidence type="ECO:0000256" key="2">
    <source>
        <dbReference type="ARBA" id="ARBA00022741"/>
    </source>
</evidence>
<gene>
    <name evidence="5" type="ORF">HA237_06780</name>
    <name evidence="6" type="ORF">J4224_04680</name>
</gene>
<evidence type="ECO:0000313" key="6">
    <source>
        <dbReference type="EMBL" id="MBS3059689.1"/>
    </source>
</evidence>
<dbReference type="AlphaFoldDB" id="A0A7J4IXP6"/>
<accession>A0A7J4IXP6</accession>
<evidence type="ECO:0000313" key="7">
    <source>
        <dbReference type="Proteomes" id="UP000577419"/>
    </source>
</evidence>
<dbReference type="Proteomes" id="UP000683213">
    <property type="component" value="Unassembled WGS sequence"/>
</dbReference>
<organism evidence="5 7">
    <name type="scientific">Candidatus Iainarchaeum sp</name>
    <dbReference type="NCBI Taxonomy" id="3101447"/>
    <lineage>
        <taxon>Archaea</taxon>
        <taxon>Candidatus Iainarchaeota</taxon>
        <taxon>Candidatus Iainarchaeia</taxon>
        <taxon>Candidatus Iainarchaeales</taxon>
        <taxon>Candidatus Iainarchaeaceae</taxon>
        <taxon>Candidatus Iainarchaeum</taxon>
    </lineage>
</organism>
<keyword evidence="4" id="KW-0173">Coenzyme A biosynthesis</keyword>
<dbReference type="InterPro" id="IPR038138">
    <property type="entry name" value="PPS/PS_sf"/>
</dbReference>
<dbReference type="EMBL" id="DUFG01000036">
    <property type="protein sequence ID" value="HIH09029.1"/>
    <property type="molecule type" value="Genomic_DNA"/>
</dbReference>
<dbReference type="PIRSF" id="PIRSF004853">
    <property type="entry name" value="UCP004853"/>
    <property type="match status" value="1"/>
</dbReference>
<dbReference type="EMBL" id="JAGVWF010000067">
    <property type="protein sequence ID" value="MBS3059689.1"/>
    <property type="molecule type" value="Genomic_DNA"/>
</dbReference>
<dbReference type="Proteomes" id="UP000577419">
    <property type="component" value="Unassembled WGS sequence"/>
</dbReference>
<name>A0A7J4IXP6_9ARCH</name>
<reference evidence="6" key="2">
    <citation type="submission" date="2021-03" db="EMBL/GenBank/DDBJ databases">
        <authorList>
            <person name="Jaffe A."/>
        </authorList>
    </citation>
    <scope>NUCLEOTIDE SEQUENCE</scope>
    <source>
        <strain evidence="6">RIFCSPHIGHO2_01_FULL_GW2011_AR10_43_9</strain>
    </source>
</reference>
<evidence type="ECO:0000256" key="3">
    <source>
        <dbReference type="ARBA" id="ARBA00022840"/>
    </source>
</evidence>
<dbReference type="PANTHER" id="PTHR40695:SF1">
    <property type="entry name" value="4-PHOSPHOPANTOATE--BETA-ALANINE LIGASE"/>
    <property type="match status" value="1"/>
</dbReference>
<dbReference type="GO" id="GO:0005524">
    <property type="term" value="F:ATP binding"/>
    <property type="evidence" value="ECO:0007669"/>
    <property type="project" value="UniProtKB-KW"/>
</dbReference>
<protein>
    <submittedName>
        <fullName evidence="5">Phosphopantothenate/pantothenate synthetase</fullName>
    </submittedName>
</protein>
<dbReference type="PANTHER" id="PTHR40695">
    <property type="entry name" value="4-PHOSPHOPANTOATE--BETA-ALANINE LIGASE"/>
    <property type="match status" value="1"/>
</dbReference>
<sequence>MIVPANHPRHNSLQQRQLLEEGMRAGIVTPTGMIAFGRGEAFDYLLGEKTSAQAKKAARAAAAQLLLAKKPVISVNGNAAVLAVREIIALAKTVKAKIGANVFYAPAKKRRELIVKHFKKQGASILGKTTDARIAGLSSERANVCRQGIFSADVVLVMLEDGDRTEALKKHETVVIAIDLNPLSRTAQKANITVVDNISRAVPLIKKEAEKLRAKKSWQLKKILRGFSNSKNLLESEKLLRRHLK</sequence>
<keyword evidence="3" id="KW-0067">ATP-binding</keyword>